<evidence type="ECO:0000259" key="13">
    <source>
        <dbReference type="Pfam" id="PF20653"/>
    </source>
</evidence>
<dbReference type="GO" id="GO:0015031">
    <property type="term" value="P:protein transport"/>
    <property type="evidence" value="ECO:0007669"/>
    <property type="project" value="UniProtKB-KW"/>
</dbReference>
<evidence type="ECO:0000256" key="7">
    <source>
        <dbReference type="ARBA" id="ARBA00023136"/>
    </source>
</evidence>
<name>A0A2P5A3K4_9HYPO</name>
<evidence type="ECO:0000256" key="9">
    <source>
        <dbReference type="ARBA" id="ARBA00043873"/>
    </source>
</evidence>
<dbReference type="AlphaFoldDB" id="A0A2P5A3K4"/>
<dbReference type="RefSeq" id="XP_018655913.1">
    <property type="nucleotide sequence ID" value="XM_018810885.1"/>
</dbReference>
<comment type="similarity">
    <text evidence="2 10">Belongs to the COG6 family.</text>
</comment>
<keyword evidence="4 10" id="KW-0813">Transport</keyword>
<dbReference type="Proteomes" id="UP000054821">
    <property type="component" value="Unassembled WGS sequence"/>
</dbReference>
<evidence type="ECO:0000256" key="3">
    <source>
        <dbReference type="ARBA" id="ARBA00020973"/>
    </source>
</evidence>
<keyword evidence="5 10" id="KW-0653">Protein transport</keyword>
<evidence type="ECO:0000256" key="2">
    <source>
        <dbReference type="ARBA" id="ARBA00011023"/>
    </source>
</evidence>
<comment type="caution">
    <text evidence="14">The sequence shown here is derived from an EMBL/GenBank/DDBJ whole genome shotgun (WGS) entry which is preliminary data.</text>
</comment>
<sequence>MAYADSLTLPHGLPSTSPAINKGADLMVLKVASVLSTSYSDNDFRDAIFLADERLSRGNAKTRRLLRLDLLREAIDCNGEIIEEMGSVVERLKLLRSVVEKANSRIKAIRRQIDLAHAQTSPALRDMSSLFAQHKEIERKQETLSAVEGYFVLTEDEIDLLTSTLKPVDDAFFTCLQKAKKITLGCDILLGFENQTLGLELIDRTSGHVSLAFQKLYKWVQQELRTLNLENPHVNPSMRQALRVLAERPSLFQNCLDFFAASRERILSEAFHCALTGITPQGTEDTSTRPIDLTAHDPLRYVGDMFAWVHSATVGEREALETLFTLKKDDGLNQPMPSFNEEPWHFPSDEVSVDTDSKVLEALDQLMDRNFSPVVRILRQRVEQAVQSNEDVIPAYKISSLLSFYRATFEKLLGAGSGLEECAGALEKVAKRQFRSLVRDNILSIQGEFQQVPSNLEPPRFLQDAFKQLSVILQTYESSLSVSADPGSEVQSILSQAFEPYMSGCEEIAKPMTYPESGIFLVNCKLTAALCLETYECTTFRANEIRESISQDVVNLVNDQHAVFCQRSGLDMLLNSLEDAALASVAPSSVIQASQELDDFLPSALMDAMDRLKGLQDSGIARETIEQAAERFCSDFERLEEAVASQFGDETDNEAAVRFSRTSAEIRVLLS</sequence>
<evidence type="ECO:0000259" key="12">
    <source>
        <dbReference type="Pfam" id="PF06419"/>
    </source>
</evidence>
<dbReference type="GO" id="GO:0017119">
    <property type="term" value="C:Golgi transport complex"/>
    <property type="evidence" value="ECO:0007669"/>
    <property type="project" value="UniProtKB-UniRule"/>
</dbReference>
<evidence type="ECO:0000256" key="11">
    <source>
        <dbReference type="SAM" id="Coils"/>
    </source>
</evidence>
<keyword evidence="15" id="KW-1185">Reference proteome</keyword>
<dbReference type="PANTHER" id="PTHR21506:SF0">
    <property type="entry name" value="CONSERVED OLIGOMERIC GOLGI COMPLEX SUBUNIT 6"/>
    <property type="match status" value="1"/>
</dbReference>
<keyword evidence="11" id="KW-0175">Coiled coil</keyword>
<comment type="function">
    <text evidence="9">Acts as a component of the peripheral membrane COG complex that is involved in intra-Golgi protein trafficking. COG is located at the cis-Golgi, and regulates tethering of retrograde intra-Golgi vesicles and possibly a number of other membrane trafficking events.</text>
</comment>
<evidence type="ECO:0000313" key="14">
    <source>
        <dbReference type="EMBL" id="PON31130.1"/>
    </source>
</evidence>
<proteinExistence type="inferred from homology"/>
<evidence type="ECO:0000256" key="10">
    <source>
        <dbReference type="RuleBase" id="RU365075"/>
    </source>
</evidence>
<protein>
    <recommendedName>
        <fullName evidence="3 10">Conserved oligomeric Golgi complex subunit 6</fullName>
        <shortName evidence="10">COG complex subunit 6</shortName>
    </recommendedName>
    <alternativeName>
        <fullName evidence="8 10">Component of oligomeric Golgi complex 6</fullName>
    </alternativeName>
</protein>
<evidence type="ECO:0000256" key="6">
    <source>
        <dbReference type="ARBA" id="ARBA00023034"/>
    </source>
</evidence>
<feature type="coiled-coil region" evidence="11">
    <location>
        <begin position="92"/>
        <end position="119"/>
    </location>
</feature>
<dbReference type="GeneID" id="29990968"/>
<accession>A0A2P5A3K4</accession>
<reference evidence="14 15" key="1">
    <citation type="journal article" date="2016" name="Genome Announc.">
        <title>Draft Whole-Genome Sequence of Trichoderma gamsii T6085, a Promising Biocontrol Agent of Fusarium Head Blight on Wheat.</title>
        <authorList>
            <person name="Baroncelli R."/>
            <person name="Zapparata A."/>
            <person name="Piaggeschi G."/>
            <person name="Sarrocco S."/>
            <person name="Vannacci G."/>
        </authorList>
    </citation>
    <scope>NUCLEOTIDE SEQUENCE [LARGE SCALE GENOMIC DNA]</scope>
    <source>
        <strain evidence="14 15">T6085</strain>
    </source>
</reference>
<feature type="domain" description="Conserved oligomeric complex COG6 N-terminal" evidence="12">
    <location>
        <begin position="52"/>
        <end position="164"/>
    </location>
</feature>
<dbReference type="InterPro" id="IPR048368">
    <property type="entry name" value="COG6_N"/>
</dbReference>
<feature type="domain" description="Conserved Oligomeric Golgi complex subunit 6 C-terminal" evidence="13">
    <location>
        <begin position="195"/>
        <end position="670"/>
    </location>
</feature>
<dbReference type="GO" id="GO:0000139">
    <property type="term" value="C:Golgi membrane"/>
    <property type="evidence" value="ECO:0007669"/>
    <property type="project" value="UniProtKB-SubCell"/>
</dbReference>
<comment type="subunit">
    <text evidence="10">Component of the conserved oligomeric Golgi complex.</text>
</comment>
<dbReference type="InterPro" id="IPR010490">
    <property type="entry name" value="COG6"/>
</dbReference>
<dbReference type="GO" id="GO:0006891">
    <property type="term" value="P:intra-Golgi vesicle-mediated transport"/>
    <property type="evidence" value="ECO:0007669"/>
    <property type="project" value="UniProtKB-UniRule"/>
</dbReference>
<comment type="function">
    <text evidence="10">Acts as component of the peripheral membrane COG complex that is involved in intra-Golgi protein trafficking. COG is located at the cis-Golgi, and regulates tethering of retrograde intra-Golgi vesicles and possibly a number of other membrane trafficking events.</text>
</comment>
<evidence type="ECO:0000256" key="1">
    <source>
        <dbReference type="ARBA" id="ARBA00004395"/>
    </source>
</evidence>
<dbReference type="STRING" id="398673.A0A2P5A3K4"/>
<evidence type="ECO:0000313" key="15">
    <source>
        <dbReference type="Proteomes" id="UP000054821"/>
    </source>
</evidence>
<dbReference type="InterPro" id="IPR048369">
    <property type="entry name" value="COG6_C"/>
</dbReference>
<comment type="subcellular location">
    <subcellularLocation>
        <location evidence="1 10">Golgi apparatus membrane</location>
        <topology evidence="1 10">Peripheral membrane protein</topology>
    </subcellularLocation>
</comment>
<keyword evidence="7 10" id="KW-0472">Membrane</keyword>
<evidence type="ECO:0000256" key="4">
    <source>
        <dbReference type="ARBA" id="ARBA00022448"/>
    </source>
</evidence>
<dbReference type="Pfam" id="PF20653">
    <property type="entry name" value="COG6_C"/>
    <property type="match status" value="1"/>
</dbReference>
<organism evidence="14 15">
    <name type="scientific">Trichoderma gamsii</name>
    <dbReference type="NCBI Taxonomy" id="398673"/>
    <lineage>
        <taxon>Eukaryota</taxon>
        <taxon>Fungi</taxon>
        <taxon>Dikarya</taxon>
        <taxon>Ascomycota</taxon>
        <taxon>Pezizomycotina</taxon>
        <taxon>Sordariomycetes</taxon>
        <taxon>Hypocreomycetidae</taxon>
        <taxon>Hypocreales</taxon>
        <taxon>Hypocreaceae</taxon>
        <taxon>Trichoderma</taxon>
    </lineage>
</organism>
<gene>
    <name evidence="14" type="ORF">TGAM01_v200550</name>
</gene>
<dbReference type="PANTHER" id="PTHR21506">
    <property type="entry name" value="COMPONENT OF OLIGOMERIC GOLGI COMPLEX 6"/>
    <property type="match status" value="1"/>
</dbReference>
<evidence type="ECO:0000256" key="5">
    <source>
        <dbReference type="ARBA" id="ARBA00022927"/>
    </source>
</evidence>
<keyword evidence="6 10" id="KW-0333">Golgi apparatus</keyword>
<evidence type="ECO:0000256" key="8">
    <source>
        <dbReference type="ARBA" id="ARBA00031348"/>
    </source>
</evidence>
<dbReference type="SMART" id="SM01087">
    <property type="entry name" value="COG6"/>
    <property type="match status" value="1"/>
</dbReference>
<dbReference type="EMBL" id="JPDN02000001">
    <property type="protein sequence ID" value="PON31130.1"/>
    <property type="molecule type" value="Genomic_DNA"/>
</dbReference>
<dbReference type="Pfam" id="PF06419">
    <property type="entry name" value="COG6_N"/>
    <property type="match status" value="1"/>
</dbReference>